<evidence type="ECO:0000256" key="4">
    <source>
        <dbReference type="ARBA" id="ARBA00023015"/>
    </source>
</evidence>
<dbReference type="AlphaFoldDB" id="A0A8H6YZP8"/>
<evidence type="ECO:0000256" key="3">
    <source>
        <dbReference type="ARBA" id="ARBA00022833"/>
    </source>
</evidence>
<dbReference type="Pfam" id="PF04082">
    <property type="entry name" value="Fungal_trans"/>
    <property type="match status" value="1"/>
</dbReference>
<evidence type="ECO:0000256" key="6">
    <source>
        <dbReference type="ARBA" id="ARBA00023163"/>
    </source>
</evidence>
<evidence type="ECO:0000313" key="10">
    <source>
        <dbReference type="Proteomes" id="UP000623467"/>
    </source>
</evidence>
<dbReference type="PROSITE" id="PS50048">
    <property type="entry name" value="ZN2_CY6_FUNGAL_2"/>
    <property type="match status" value="1"/>
</dbReference>
<reference evidence="9" key="1">
    <citation type="submission" date="2020-05" db="EMBL/GenBank/DDBJ databases">
        <title>Mycena genomes resolve the evolution of fungal bioluminescence.</title>
        <authorList>
            <person name="Tsai I.J."/>
        </authorList>
    </citation>
    <scope>NUCLEOTIDE SEQUENCE</scope>
    <source>
        <strain evidence="9">160909Yilan</strain>
    </source>
</reference>
<dbReference type="GO" id="GO:0005634">
    <property type="term" value="C:nucleus"/>
    <property type="evidence" value="ECO:0007669"/>
    <property type="project" value="UniProtKB-SubCell"/>
</dbReference>
<dbReference type="Proteomes" id="UP000623467">
    <property type="component" value="Unassembled WGS sequence"/>
</dbReference>
<dbReference type="PANTHER" id="PTHR31313">
    <property type="entry name" value="TY1 ENHANCER ACTIVATOR"/>
    <property type="match status" value="1"/>
</dbReference>
<dbReference type="InterPro" id="IPR051615">
    <property type="entry name" value="Transcr_Regulatory_Elem"/>
</dbReference>
<evidence type="ECO:0000256" key="7">
    <source>
        <dbReference type="ARBA" id="ARBA00023242"/>
    </source>
</evidence>
<keyword evidence="5" id="KW-0238">DNA-binding</keyword>
<dbReference type="GO" id="GO:0003677">
    <property type="term" value="F:DNA binding"/>
    <property type="evidence" value="ECO:0007669"/>
    <property type="project" value="UniProtKB-KW"/>
</dbReference>
<keyword evidence="4" id="KW-0805">Transcription regulation</keyword>
<comment type="caution">
    <text evidence="9">The sequence shown here is derived from an EMBL/GenBank/DDBJ whole genome shotgun (WGS) entry which is preliminary data.</text>
</comment>
<sequence length="751" mass="84357">MPKGIKTRGPYATQACTICRSKKSKCDGVKPVCGSCAASGRDEECSWGRDTATRKPRTEAHFEALRKRADALQAYVERLEGMLAKCVCQDVSGYLQFRPPQFESKKVAKEEVDSDLDVLDSDEEITKELTVPTQALKLDDRIGNLILHGATSSPFRFVHKPPAEVSRRIPEVVENPDATYVLQLDGVDISQTHPDIDWSRHLPPEVALDRREHDKILDLSFKFFNMWCLRVVPSFFLRDMYRALSVPRSEKPPRTSHYSPLLHNAVLSVYAVFSDDPYLKDRTTRKFFFRAAQAQIEAESLKPDISLVLGLAFIGTFYADLGERIQAELFCGREEQQTQLGLGVDAKPWVRAGLLSEEERVGRNWGHWAIFSLDVCWSLYFGRDFCGPPGPRPNIPMPFVDSEMDQIPWYYPPAKIAPQPNYTTLIFCQASALLVIAREIIDVVNGLNSSTRPNAIQVDEHVTKMDSITGKASCPPKLTSPWRIGPNLLPQRLMLHLAYWWCFIVLHRPFFSRRAQPIQHSDREVDHDKLCMRAAENILELLETWQSLYTLRLVPLTVPQVVFSAGTVFMLRALQATASPRIAHTALNTALAQGETCVKYLNDVAETWVSGARTRDALQAILNDKLRPVIARRLTAKEEQNPSASATTIPSFVPLQKPSVDETAVNLLSTMPAPTYDTSGWDKLFIPNWSQASLDFFMQAHNAPAASAVESLNSMDTFADVDMSALLPNIDYFGAPELWEQNLFPETTAGT</sequence>
<evidence type="ECO:0000313" key="9">
    <source>
        <dbReference type="EMBL" id="KAF7366740.1"/>
    </source>
</evidence>
<dbReference type="GO" id="GO:0008270">
    <property type="term" value="F:zinc ion binding"/>
    <property type="evidence" value="ECO:0007669"/>
    <property type="project" value="InterPro"/>
</dbReference>
<evidence type="ECO:0000256" key="2">
    <source>
        <dbReference type="ARBA" id="ARBA00022723"/>
    </source>
</evidence>
<organism evidence="9 10">
    <name type="scientific">Mycena sanguinolenta</name>
    <dbReference type="NCBI Taxonomy" id="230812"/>
    <lineage>
        <taxon>Eukaryota</taxon>
        <taxon>Fungi</taxon>
        <taxon>Dikarya</taxon>
        <taxon>Basidiomycota</taxon>
        <taxon>Agaricomycotina</taxon>
        <taxon>Agaricomycetes</taxon>
        <taxon>Agaricomycetidae</taxon>
        <taxon>Agaricales</taxon>
        <taxon>Marasmiineae</taxon>
        <taxon>Mycenaceae</taxon>
        <taxon>Mycena</taxon>
    </lineage>
</organism>
<keyword evidence="6" id="KW-0804">Transcription</keyword>
<keyword evidence="3" id="KW-0862">Zinc</keyword>
<dbReference type="CDD" id="cd12148">
    <property type="entry name" value="fungal_TF_MHR"/>
    <property type="match status" value="1"/>
</dbReference>
<comment type="subcellular location">
    <subcellularLocation>
        <location evidence="1">Nucleus</location>
    </subcellularLocation>
</comment>
<feature type="domain" description="Zn(2)-C6 fungal-type" evidence="8">
    <location>
        <begin position="15"/>
        <end position="47"/>
    </location>
</feature>
<proteinExistence type="predicted"/>
<dbReference type="EMBL" id="JACAZH010000006">
    <property type="protein sequence ID" value="KAF7366740.1"/>
    <property type="molecule type" value="Genomic_DNA"/>
</dbReference>
<evidence type="ECO:0000256" key="5">
    <source>
        <dbReference type="ARBA" id="ARBA00023125"/>
    </source>
</evidence>
<dbReference type="InterPro" id="IPR007219">
    <property type="entry name" value="XnlR_reg_dom"/>
</dbReference>
<dbReference type="PANTHER" id="PTHR31313:SF81">
    <property type="entry name" value="TY1 ENHANCER ACTIVATOR"/>
    <property type="match status" value="1"/>
</dbReference>
<protein>
    <submittedName>
        <fullName evidence="9">Zn(2)-C6 fungal-type domain-containing protein</fullName>
    </submittedName>
</protein>
<dbReference type="Pfam" id="PF00172">
    <property type="entry name" value="Zn_clus"/>
    <property type="match status" value="1"/>
</dbReference>
<dbReference type="GO" id="GO:0000981">
    <property type="term" value="F:DNA-binding transcription factor activity, RNA polymerase II-specific"/>
    <property type="evidence" value="ECO:0007669"/>
    <property type="project" value="InterPro"/>
</dbReference>
<keyword evidence="2" id="KW-0479">Metal-binding</keyword>
<dbReference type="InterPro" id="IPR001138">
    <property type="entry name" value="Zn2Cys6_DnaBD"/>
</dbReference>
<evidence type="ECO:0000256" key="1">
    <source>
        <dbReference type="ARBA" id="ARBA00004123"/>
    </source>
</evidence>
<gene>
    <name evidence="9" type="ORF">MSAN_00932100</name>
</gene>
<dbReference type="GO" id="GO:0006351">
    <property type="term" value="P:DNA-templated transcription"/>
    <property type="evidence" value="ECO:0007669"/>
    <property type="project" value="InterPro"/>
</dbReference>
<dbReference type="Gene3D" id="4.10.240.10">
    <property type="entry name" value="Zn(2)-C6 fungal-type DNA-binding domain"/>
    <property type="match status" value="1"/>
</dbReference>
<keyword evidence="10" id="KW-1185">Reference proteome</keyword>
<dbReference type="OrthoDB" id="2154091at2759"/>
<name>A0A8H6YZP8_9AGAR</name>
<dbReference type="InterPro" id="IPR036864">
    <property type="entry name" value="Zn2-C6_fun-type_DNA-bd_sf"/>
</dbReference>
<evidence type="ECO:0000259" key="8">
    <source>
        <dbReference type="PROSITE" id="PS50048"/>
    </source>
</evidence>
<dbReference type="SUPFAM" id="SSF57701">
    <property type="entry name" value="Zn2/Cys6 DNA-binding domain"/>
    <property type="match status" value="1"/>
</dbReference>
<dbReference type="CDD" id="cd00067">
    <property type="entry name" value="GAL4"/>
    <property type="match status" value="1"/>
</dbReference>
<dbReference type="SMART" id="SM00066">
    <property type="entry name" value="GAL4"/>
    <property type="match status" value="1"/>
</dbReference>
<keyword evidence="7" id="KW-0539">Nucleus</keyword>
<accession>A0A8H6YZP8</accession>
<dbReference type="PROSITE" id="PS00463">
    <property type="entry name" value="ZN2_CY6_FUNGAL_1"/>
    <property type="match status" value="1"/>
</dbReference>